<dbReference type="GO" id="GO:0005886">
    <property type="term" value="C:plasma membrane"/>
    <property type="evidence" value="ECO:0007669"/>
    <property type="project" value="TreeGrafter"/>
</dbReference>
<protein>
    <recommendedName>
        <fullName evidence="19">FAD-binding FR-type domain-containing protein</fullName>
    </recommendedName>
</protein>
<feature type="transmembrane region" description="Helical" evidence="17">
    <location>
        <begin position="262"/>
        <end position="281"/>
    </location>
</feature>
<evidence type="ECO:0000256" key="18">
    <source>
        <dbReference type="SAM" id="SignalP"/>
    </source>
</evidence>
<keyword evidence="4" id="KW-0813">Transport</keyword>
<keyword evidence="9" id="KW-0521">NADP</keyword>
<keyword evidence="5" id="KW-0479">Metal-binding</keyword>
<dbReference type="SFLD" id="SFLDS00052">
    <property type="entry name" value="Ferric_Reductase_Domain"/>
    <property type="match status" value="1"/>
</dbReference>
<dbReference type="Pfam" id="PF08022">
    <property type="entry name" value="FAD_binding_8"/>
    <property type="match status" value="1"/>
</dbReference>
<gene>
    <name evidence="20" type="ORF">Kpol_1019p18</name>
</gene>
<dbReference type="KEGG" id="vpo:Kpol_1019p18"/>
<evidence type="ECO:0000256" key="4">
    <source>
        <dbReference type="ARBA" id="ARBA00022448"/>
    </source>
</evidence>
<evidence type="ECO:0000256" key="14">
    <source>
        <dbReference type="ARBA" id="ARBA00023065"/>
    </source>
</evidence>
<dbReference type="InterPro" id="IPR013112">
    <property type="entry name" value="FAD-bd_8"/>
</dbReference>
<feature type="chain" id="PRO_5002715193" description="FAD-binding FR-type domain-containing protein" evidence="18">
    <location>
        <begin position="20"/>
        <end position="706"/>
    </location>
</feature>
<evidence type="ECO:0000256" key="15">
    <source>
        <dbReference type="ARBA" id="ARBA00023136"/>
    </source>
</evidence>
<dbReference type="InterPro" id="IPR017927">
    <property type="entry name" value="FAD-bd_FR_type"/>
</dbReference>
<dbReference type="PhylomeDB" id="A7TPB1"/>
<feature type="transmembrane region" description="Helical" evidence="17">
    <location>
        <begin position="153"/>
        <end position="175"/>
    </location>
</feature>
<dbReference type="CDD" id="cd06186">
    <property type="entry name" value="NOX_Duox_like_FAD_NADP"/>
    <property type="match status" value="1"/>
</dbReference>
<keyword evidence="12" id="KW-0560">Oxidoreductase</keyword>
<feature type="transmembrane region" description="Helical" evidence="17">
    <location>
        <begin position="302"/>
        <end position="321"/>
    </location>
</feature>
<dbReference type="PANTHER" id="PTHR32361:SF25">
    <property type="entry name" value="FERRIC_CUPRIC REDUCTASE TRANSMEMBRANE COMPONENT 1"/>
    <property type="match status" value="1"/>
</dbReference>
<evidence type="ECO:0000256" key="3">
    <source>
        <dbReference type="ARBA" id="ARBA00006278"/>
    </source>
</evidence>
<dbReference type="GO" id="GO:0006826">
    <property type="term" value="P:iron ion transport"/>
    <property type="evidence" value="ECO:0007669"/>
    <property type="project" value="TreeGrafter"/>
</dbReference>
<dbReference type="Proteomes" id="UP000000267">
    <property type="component" value="Unassembled WGS sequence"/>
</dbReference>
<sequence length="706" mass="81469">MKYKYLIFSLLSFVSITNALHKVDSTLATACLQYELQFNWGCGKSRGANYTCLCSNVNWLGTITNCITEGSNDKKGIEHAFKHVAARCNSAFFDYTVDDMYNFHENGTNYLRDPTASDYTTPVIGTLRNNQTTYDWYFSKYKDYTLSVRTHQWFGWGLVFFWVTVVSVATFYNLLRKLFGVELLNNSLRKHLVVPSLYKDYKDRSYKLLHFFPLNFTTRLNSLVVAVFLIQAIVTACVGYHLPLPNPAYMTAWQRNTSMIQFRTGIMSLSLFPVIYLFGIRNNPLIEISGISFSTFNYYHKWCAYVCASYAFIHAIIWTVVSIKSGWYKSAFSSDYWNYGVAAMVFLGILVVHSKRIFRDRFYESFLILHKLLNVGFIVGMYYHCLSFGWIGWTWSMAGIWIYDRLMRAIKIFLNGGIHDAMITDCGNGVIKAVLKHPKLAKYPTGSFAYLYFINANRFWYYTFQSHPFTVMKDPKQDPNNPDSLIFYFKANRGITKKVLSRILKSGYASVSFKMLIEGPYGSPLPECKMSRRRNVGVAGGLGVTAVYPHMAELYQKGHNSDLCHKFIWIINDTICVEWFKEELDWLCDKGCEVVIYNTRSQSTADLESSSSIDKETEGSTDKKGSERESVFEIKRRYEIVNLGYRPDLKNIILKEIETTQNISEDLEFYSCGSSAFNDHFRHGVAQSLSHQWTIDISLEEKSFTW</sequence>
<keyword evidence="15 17" id="KW-0472">Membrane</keyword>
<dbReference type="PANTHER" id="PTHR32361">
    <property type="entry name" value="FERRIC/CUPRIC REDUCTASE TRANSMEMBRANE COMPONENT"/>
    <property type="match status" value="1"/>
</dbReference>
<evidence type="ECO:0000256" key="10">
    <source>
        <dbReference type="ARBA" id="ARBA00022982"/>
    </source>
</evidence>
<evidence type="ECO:0000256" key="6">
    <source>
        <dbReference type="ARBA" id="ARBA00022630"/>
    </source>
</evidence>
<name>A7TPB1_VANPO</name>
<keyword evidence="11 17" id="KW-1133">Transmembrane helix</keyword>
<keyword evidence="10" id="KW-0249">Electron transport</keyword>
<feature type="transmembrane region" description="Helical" evidence="17">
    <location>
        <begin position="336"/>
        <end position="354"/>
    </location>
</feature>
<dbReference type="OrthoDB" id="167398at2759"/>
<dbReference type="InterPro" id="IPR039261">
    <property type="entry name" value="FNR_nucleotide-bd"/>
</dbReference>
<dbReference type="Pfam" id="PF08030">
    <property type="entry name" value="NAD_binding_6"/>
    <property type="match status" value="1"/>
</dbReference>
<keyword evidence="8" id="KW-0274">FAD</keyword>
<evidence type="ECO:0000256" key="2">
    <source>
        <dbReference type="ARBA" id="ARBA00004141"/>
    </source>
</evidence>
<comment type="subcellular location">
    <subcellularLocation>
        <location evidence="2">Membrane</location>
        <topology evidence="2">Multi-pass membrane protein</topology>
    </subcellularLocation>
</comment>
<comment type="cofactor">
    <cofactor evidence="1">
        <name>FAD</name>
        <dbReference type="ChEBI" id="CHEBI:57692"/>
    </cofactor>
</comment>
<evidence type="ECO:0000256" key="11">
    <source>
        <dbReference type="ARBA" id="ARBA00022989"/>
    </source>
</evidence>
<evidence type="ECO:0000256" key="17">
    <source>
        <dbReference type="SAM" id="Phobius"/>
    </source>
</evidence>
<keyword evidence="18" id="KW-0732">Signal</keyword>
<evidence type="ECO:0000256" key="9">
    <source>
        <dbReference type="ARBA" id="ARBA00022857"/>
    </source>
</evidence>
<reference evidence="20 21" key="1">
    <citation type="journal article" date="2007" name="Proc. Natl. Acad. Sci. U.S.A.">
        <title>Independent sorting-out of thousands of duplicated gene pairs in two yeast species descended from a whole-genome duplication.</title>
        <authorList>
            <person name="Scannell D.R."/>
            <person name="Frank A.C."/>
            <person name="Conant G.C."/>
            <person name="Byrne K.P."/>
            <person name="Woolfit M."/>
            <person name="Wolfe K.H."/>
        </authorList>
    </citation>
    <scope>NUCLEOTIDE SEQUENCE [LARGE SCALE GENOMIC DNA]</scope>
    <source>
        <strain evidence="21">ATCC 22028 / DSM 70294 / BCRC 21397 / CBS 2163 / NBRC 10782 / NRRL Y-8283 / UCD 57-17</strain>
    </source>
</reference>
<evidence type="ECO:0000256" key="1">
    <source>
        <dbReference type="ARBA" id="ARBA00001974"/>
    </source>
</evidence>
<feature type="transmembrane region" description="Helical" evidence="17">
    <location>
        <begin position="220"/>
        <end position="242"/>
    </location>
</feature>
<dbReference type="GO" id="GO:0000293">
    <property type="term" value="F:ferric-chelate reductase activity"/>
    <property type="evidence" value="ECO:0007669"/>
    <property type="project" value="UniProtKB-ARBA"/>
</dbReference>
<dbReference type="EMBL" id="DS480440">
    <property type="protein sequence ID" value="EDO15898.1"/>
    <property type="molecule type" value="Genomic_DNA"/>
</dbReference>
<dbReference type="GO" id="GO:0006879">
    <property type="term" value="P:intracellular iron ion homeostasis"/>
    <property type="evidence" value="ECO:0007669"/>
    <property type="project" value="TreeGrafter"/>
</dbReference>
<evidence type="ECO:0000313" key="21">
    <source>
        <dbReference type="Proteomes" id="UP000000267"/>
    </source>
</evidence>
<feature type="region of interest" description="Disordered" evidence="16">
    <location>
        <begin position="607"/>
        <end position="626"/>
    </location>
</feature>
<organism evidence="21">
    <name type="scientific">Vanderwaltozyma polyspora (strain ATCC 22028 / DSM 70294 / BCRC 21397 / CBS 2163 / NBRC 10782 / NRRL Y-8283 / UCD 57-17)</name>
    <name type="common">Kluyveromyces polysporus</name>
    <dbReference type="NCBI Taxonomy" id="436907"/>
    <lineage>
        <taxon>Eukaryota</taxon>
        <taxon>Fungi</taxon>
        <taxon>Dikarya</taxon>
        <taxon>Ascomycota</taxon>
        <taxon>Saccharomycotina</taxon>
        <taxon>Saccharomycetes</taxon>
        <taxon>Saccharomycetales</taxon>
        <taxon>Saccharomycetaceae</taxon>
        <taxon>Vanderwaltozyma</taxon>
    </lineage>
</organism>
<dbReference type="AlphaFoldDB" id="A7TPB1"/>
<dbReference type="HOGENOM" id="CLU_010365_4_0_1"/>
<dbReference type="InterPro" id="IPR051410">
    <property type="entry name" value="Ferric/Cupric_Reductase"/>
</dbReference>
<dbReference type="eggNOG" id="KOG0039">
    <property type="taxonomic scope" value="Eukaryota"/>
</dbReference>
<dbReference type="PROSITE" id="PS51384">
    <property type="entry name" value="FAD_FR"/>
    <property type="match status" value="1"/>
</dbReference>
<evidence type="ECO:0000256" key="5">
    <source>
        <dbReference type="ARBA" id="ARBA00022617"/>
    </source>
</evidence>
<accession>A7TPB1</accession>
<keyword evidence="6" id="KW-0285">Flavoprotein</keyword>
<keyword evidence="13" id="KW-0408">Iron</keyword>
<dbReference type="InParanoid" id="A7TPB1"/>
<dbReference type="Gene3D" id="3.40.50.80">
    <property type="entry name" value="Nucleotide-binding domain of ferredoxin-NADP reductase (FNR) module"/>
    <property type="match status" value="1"/>
</dbReference>
<evidence type="ECO:0000256" key="12">
    <source>
        <dbReference type="ARBA" id="ARBA00023002"/>
    </source>
</evidence>
<evidence type="ECO:0000256" key="13">
    <source>
        <dbReference type="ARBA" id="ARBA00023004"/>
    </source>
</evidence>
<dbReference type="InterPro" id="IPR013130">
    <property type="entry name" value="Fe3_Rdtase_TM_dom"/>
</dbReference>
<comment type="similarity">
    <text evidence="3">Belongs to the ferric reductase (FRE) family.</text>
</comment>
<dbReference type="RefSeq" id="XP_001643756.1">
    <property type="nucleotide sequence ID" value="XM_001643706.1"/>
</dbReference>
<dbReference type="Pfam" id="PF01794">
    <property type="entry name" value="Ferric_reduct"/>
    <property type="match status" value="1"/>
</dbReference>
<feature type="compositionally biased region" description="Basic and acidic residues" evidence="16">
    <location>
        <begin position="613"/>
        <end position="626"/>
    </location>
</feature>
<dbReference type="GeneID" id="5544005"/>
<evidence type="ECO:0000256" key="8">
    <source>
        <dbReference type="ARBA" id="ARBA00022827"/>
    </source>
</evidence>
<evidence type="ECO:0000259" key="19">
    <source>
        <dbReference type="PROSITE" id="PS51384"/>
    </source>
</evidence>
<feature type="domain" description="FAD-binding FR-type" evidence="19">
    <location>
        <begin position="399"/>
        <end position="527"/>
    </location>
</feature>
<dbReference type="SUPFAM" id="SSF52343">
    <property type="entry name" value="Ferredoxin reductase-like, C-terminal NADP-linked domain"/>
    <property type="match status" value="1"/>
</dbReference>
<keyword evidence="5" id="KW-0349">Heme</keyword>
<evidence type="ECO:0000256" key="16">
    <source>
        <dbReference type="SAM" id="MobiDB-lite"/>
    </source>
</evidence>
<dbReference type="FunCoup" id="A7TPB1">
    <property type="interactions" value="471"/>
</dbReference>
<feature type="signal peptide" evidence="18">
    <location>
        <begin position="1"/>
        <end position="19"/>
    </location>
</feature>
<proteinExistence type="inferred from homology"/>
<dbReference type="SFLD" id="SFLDG01168">
    <property type="entry name" value="Ferric_reductase_subgroup_(FRE"/>
    <property type="match status" value="1"/>
</dbReference>
<keyword evidence="7 17" id="KW-0812">Transmembrane</keyword>
<evidence type="ECO:0000313" key="20">
    <source>
        <dbReference type="EMBL" id="EDO15898.1"/>
    </source>
</evidence>
<dbReference type="GO" id="GO:0015677">
    <property type="term" value="P:copper ion import"/>
    <property type="evidence" value="ECO:0007669"/>
    <property type="project" value="TreeGrafter"/>
</dbReference>
<keyword evidence="14" id="KW-0406">Ion transport</keyword>
<keyword evidence="21" id="KW-1185">Reference proteome</keyword>
<dbReference type="InterPro" id="IPR013121">
    <property type="entry name" value="Fe_red_NAD-bd_6"/>
</dbReference>
<evidence type="ECO:0000256" key="7">
    <source>
        <dbReference type="ARBA" id="ARBA00022692"/>
    </source>
</evidence>